<comment type="caution">
    <text evidence="3">The sequence shown here is derived from an EMBL/GenBank/DDBJ whole genome shotgun (WGS) entry which is preliminary data.</text>
</comment>
<sequence length="708" mass="82822">MFALHCQINISPNTSKEVEVIVTCRYLKSSMPIFRKTKPFLMRYPDELIRQHQEFTDLIEKHMEHLGHSEFLNHNDSSNQSSGENSSSQDDKNNSLKDIEKQLPEKHEILKESIKEFFNKSQLNQKIDELSQKIDVIFIHCDDLILRRLFYQYIRSFSEENYREKGIVYLIQKEATKKKRDYGRNLIIKENENHNINVQLVFGNCQGLAKPSDDISLWNNCRRRHKEINILNTLENVDFIDFRNAIRDQKIDILYIKTHEHIEDKQSKIYFKDGAVSISNFCEALGGSKEINFIMLMSCKSHEIAEKIIQKTKVNNVLAAKEIVHNDVLSEFLKEFLELFNYTSKKEVIIASIVRQALNNINNPNNPLTATVPVLTLFQAEGELPLTFITRPKKNVSRLWLWLLSLALVGSWIFFASFFLDQRRIDSLEYTVDVYNSKKQRFTGTFVDKSENDSISTSHKKYTYKVILPKDIEDNQKLTIKTNKETVQGDDITEDNQKLTIKTNKETVQGDDITIEYDQDAFPEGYDKFLMVSFQSDEEYSFPEIETQVLKEFLSSSNTYLPLVEETRIIIYRKEPNSPSLFQPELGVLIAKEEPEDRSTNKDKKFLYYGYAKNSGLVKLLQDNLIQIEIHTFENEQFKNKNELTQLPETSNVSRGFNLDYSSDKQYIFFSFSTDENYQCFKMNQKITSLPDLAKNYHKYLPFLKSSK</sequence>
<evidence type="ECO:0000313" key="3">
    <source>
        <dbReference type="EMBL" id="KAB0241440.1"/>
    </source>
</evidence>
<reference evidence="4" key="1">
    <citation type="submission" date="2019-04" db="EMBL/GenBank/DDBJ databases">
        <title>Microviridin 1777: A Toxic Chymotrypsin Inhibitor Discovered by a Metabologenomic Approach.</title>
        <authorList>
            <person name="Sieber S."/>
            <person name="Grendelmeier S.M."/>
            <person name="Harris L.A."/>
            <person name="Mitchell D.A."/>
            <person name="Gademann K."/>
        </authorList>
    </citation>
    <scope>NUCLEOTIDE SEQUENCE [LARGE SCALE GENOMIC DNA]</scope>
    <source>
        <strain evidence="4">EAWAG127a</strain>
    </source>
</reference>
<gene>
    <name evidence="3" type="ORF">EZJ55_13560</name>
</gene>
<organism evidence="3 4">
    <name type="scientific">Microcystis aeruginosa EAWAG127a</name>
    <dbReference type="NCBI Taxonomy" id="2529855"/>
    <lineage>
        <taxon>Bacteria</taxon>
        <taxon>Bacillati</taxon>
        <taxon>Cyanobacteriota</taxon>
        <taxon>Cyanophyceae</taxon>
        <taxon>Oscillatoriophycideae</taxon>
        <taxon>Chroococcales</taxon>
        <taxon>Microcystaceae</taxon>
        <taxon>Microcystis</taxon>
    </lineage>
</organism>
<evidence type="ECO:0008006" key="5">
    <source>
        <dbReference type="Google" id="ProtNLM"/>
    </source>
</evidence>
<feature type="compositionally biased region" description="Low complexity" evidence="1">
    <location>
        <begin position="75"/>
        <end position="88"/>
    </location>
</feature>
<evidence type="ECO:0000313" key="4">
    <source>
        <dbReference type="Proteomes" id="UP000325636"/>
    </source>
</evidence>
<dbReference type="RefSeq" id="WP_162561064.1">
    <property type="nucleotide sequence ID" value="NZ_SRLN01000012.1"/>
</dbReference>
<protein>
    <recommendedName>
        <fullName evidence="5">CHAT domain-containing protein</fullName>
    </recommendedName>
</protein>
<keyword evidence="2" id="KW-0812">Transmembrane</keyword>
<evidence type="ECO:0000256" key="1">
    <source>
        <dbReference type="SAM" id="MobiDB-lite"/>
    </source>
</evidence>
<keyword evidence="2" id="KW-0472">Membrane</keyword>
<keyword evidence="2" id="KW-1133">Transmembrane helix</keyword>
<feature type="region of interest" description="Disordered" evidence="1">
    <location>
        <begin position="70"/>
        <end position="94"/>
    </location>
</feature>
<dbReference type="Proteomes" id="UP000325636">
    <property type="component" value="Unassembled WGS sequence"/>
</dbReference>
<accession>A0A5J5LVA0</accession>
<feature type="transmembrane region" description="Helical" evidence="2">
    <location>
        <begin position="399"/>
        <end position="420"/>
    </location>
</feature>
<evidence type="ECO:0000256" key="2">
    <source>
        <dbReference type="SAM" id="Phobius"/>
    </source>
</evidence>
<name>A0A5J5LVA0_MICAE</name>
<proteinExistence type="predicted"/>
<dbReference type="AlphaFoldDB" id="A0A5J5LVA0"/>
<dbReference type="EMBL" id="SRLN01000012">
    <property type="protein sequence ID" value="KAB0241440.1"/>
    <property type="molecule type" value="Genomic_DNA"/>
</dbReference>